<dbReference type="Proteomes" id="UP000220635">
    <property type="component" value="Unassembled WGS sequence"/>
</dbReference>
<evidence type="ECO:0000256" key="1">
    <source>
        <dbReference type="ARBA" id="ARBA00022574"/>
    </source>
</evidence>
<evidence type="ECO:0000256" key="3">
    <source>
        <dbReference type="PROSITE-ProRule" id="PRU00221"/>
    </source>
</evidence>
<dbReference type="CDD" id="cd00200">
    <property type="entry name" value="WD40"/>
    <property type="match status" value="1"/>
</dbReference>
<dbReference type="PROSITE" id="PS00678">
    <property type="entry name" value="WD_REPEATS_1"/>
    <property type="match status" value="1"/>
</dbReference>
<dbReference type="OrthoDB" id="235631at2"/>
<name>A0A2A8PP57_BACCE</name>
<dbReference type="InterPro" id="IPR001680">
    <property type="entry name" value="WD40_rpt"/>
</dbReference>
<feature type="repeat" description="WD" evidence="3">
    <location>
        <begin position="82"/>
        <end position="123"/>
    </location>
</feature>
<gene>
    <name evidence="4" type="ORF">CN425_25820</name>
</gene>
<evidence type="ECO:0000256" key="2">
    <source>
        <dbReference type="ARBA" id="ARBA00022737"/>
    </source>
</evidence>
<reference evidence="4 5" key="1">
    <citation type="submission" date="2017-09" db="EMBL/GenBank/DDBJ databases">
        <title>Large-scale bioinformatics analysis of Bacillus genomes uncovers conserved roles of natural products in bacterial physiology.</title>
        <authorList>
            <consortium name="Agbiome Team Llc"/>
            <person name="Bleich R.M."/>
            <person name="Grubbs K.J."/>
            <person name="Santa Maria K.C."/>
            <person name="Allen S.E."/>
            <person name="Farag S."/>
            <person name="Shank E.A."/>
            <person name="Bowers A."/>
        </authorList>
    </citation>
    <scope>NUCLEOTIDE SEQUENCE [LARGE SCALE GENOMIC DNA]</scope>
    <source>
        <strain evidence="4 5">AFS010695</strain>
    </source>
</reference>
<dbReference type="PROSITE" id="PS50082">
    <property type="entry name" value="WD_REPEATS_2"/>
    <property type="match status" value="4"/>
</dbReference>
<dbReference type="PANTHER" id="PTHR22847">
    <property type="entry name" value="WD40 REPEAT PROTEIN"/>
    <property type="match status" value="1"/>
</dbReference>
<feature type="repeat" description="WD" evidence="3">
    <location>
        <begin position="1"/>
        <end position="40"/>
    </location>
</feature>
<dbReference type="Gene3D" id="2.130.10.10">
    <property type="entry name" value="YVTN repeat-like/Quinoprotein amine dehydrogenase"/>
    <property type="match status" value="3"/>
</dbReference>
<dbReference type="RefSeq" id="WP_098381334.1">
    <property type="nucleotide sequence ID" value="NZ_NTWE01000068.1"/>
</dbReference>
<dbReference type="InterPro" id="IPR015943">
    <property type="entry name" value="WD40/YVTN_repeat-like_dom_sf"/>
</dbReference>
<dbReference type="PANTHER" id="PTHR22847:SF637">
    <property type="entry name" value="WD REPEAT DOMAIN 5B"/>
    <property type="match status" value="1"/>
</dbReference>
<protein>
    <submittedName>
        <fullName evidence="4">Wd domain protein</fullName>
    </submittedName>
</protein>
<sequence>MHRGPITSVLVSLDNKYVYTAGYDKCIYKWNRETGTSILLGKHRHLVNSICLASNDTLLASASSDYTINIYDTNTNQLVRTLYGHSDDVESVSFAINNSLLVSTSRDKRCLVWDVQTGAIINEFNGHSKDVLSLWVYEDKAFTTGDDGRALVWYLNDSRLYGEIGPFSCELDTVSGNEKMGVFAIGADDGTVIIYDAISLEEKYSIKAHKQGVKRVSFSPSGRYLLTAGYDHLIRIWDYETASLLKELPKYQYQWERSLTWTPDEEYILGASFGKTYCEWSVDQEKLITSETENELATPSINDIAVTDFGDIITASDDGRFRVNGKEIASSTKILTNGVGSSNDGRFIIWGDHSSNAHLLDTNQSKLVSIFLNTGPVNSVFFNHYDGYFYIGTYGGYIHVIDPLVSKEITCWKAHNGAVKSLEADDKVIVSVSSEGSIKIFDQTNPSIAEEYFGPNAIINDVALDSLRSRIVVVSRDKVVRIYDLKTGKILGQHNVHRYSIKSVTITQEGVVISGDYWGYCVIWNPENEDISEAIRVSSNGISALRSIKDSVFASSYDGAVYKIQSNNAISEVLRLFEQSPSNDKLISM</sequence>
<keyword evidence="2" id="KW-0677">Repeat</keyword>
<dbReference type="PROSITE" id="PS50294">
    <property type="entry name" value="WD_REPEATS_REGION"/>
    <property type="match status" value="2"/>
</dbReference>
<dbReference type="EMBL" id="NTWE01000068">
    <property type="protein sequence ID" value="PEV95753.1"/>
    <property type="molecule type" value="Genomic_DNA"/>
</dbReference>
<evidence type="ECO:0000313" key="5">
    <source>
        <dbReference type="Proteomes" id="UP000220635"/>
    </source>
</evidence>
<keyword evidence="1 3" id="KW-0853">WD repeat</keyword>
<dbReference type="SUPFAM" id="SSF50978">
    <property type="entry name" value="WD40 repeat-like"/>
    <property type="match status" value="2"/>
</dbReference>
<feature type="repeat" description="WD" evidence="3">
    <location>
        <begin position="40"/>
        <end position="81"/>
    </location>
</feature>
<feature type="repeat" description="WD" evidence="3">
    <location>
        <begin position="206"/>
        <end position="247"/>
    </location>
</feature>
<evidence type="ECO:0000313" key="4">
    <source>
        <dbReference type="EMBL" id="PEV95753.1"/>
    </source>
</evidence>
<proteinExistence type="predicted"/>
<comment type="caution">
    <text evidence="4">The sequence shown here is derived from an EMBL/GenBank/DDBJ whole genome shotgun (WGS) entry which is preliminary data.</text>
</comment>
<accession>A0A2A8PP57</accession>
<dbReference type="Pfam" id="PF00400">
    <property type="entry name" value="WD40"/>
    <property type="match status" value="6"/>
</dbReference>
<dbReference type="SMART" id="SM00320">
    <property type="entry name" value="WD40"/>
    <property type="match status" value="12"/>
</dbReference>
<dbReference type="AlphaFoldDB" id="A0A2A8PP57"/>
<dbReference type="InterPro" id="IPR019775">
    <property type="entry name" value="WD40_repeat_CS"/>
</dbReference>
<organism evidence="4 5">
    <name type="scientific">Bacillus cereus</name>
    <dbReference type="NCBI Taxonomy" id="1396"/>
    <lineage>
        <taxon>Bacteria</taxon>
        <taxon>Bacillati</taxon>
        <taxon>Bacillota</taxon>
        <taxon>Bacilli</taxon>
        <taxon>Bacillales</taxon>
        <taxon>Bacillaceae</taxon>
        <taxon>Bacillus</taxon>
        <taxon>Bacillus cereus group</taxon>
    </lineage>
</organism>
<dbReference type="InterPro" id="IPR036322">
    <property type="entry name" value="WD40_repeat_dom_sf"/>
</dbReference>